<dbReference type="InterPro" id="IPR012762">
    <property type="entry name" value="Ubiq_biosynth_COQ9"/>
</dbReference>
<dbReference type="OrthoDB" id="619536at2759"/>
<comment type="pathway">
    <text evidence="2 8">Cofactor biosynthesis; ubiquinone biosynthesis.</text>
</comment>
<organism evidence="11">
    <name type="scientific">Hydra vulgaris</name>
    <name type="common">Hydra</name>
    <name type="synonym">Hydra attenuata</name>
    <dbReference type="NCBI Taxonomy" id="6087"/>
    <lineage>
        <taxon>Eukaryota</taxon>
        <taxon>Metazoa</taxon>
        <taxon>Cnidaria</taxon>
        <taxon>Hydrozoa</taxon>
        <taxon>Hydroidolina</taxon>
        <taxon>Anthoathecata</taxon>
        <taxon>Aplanulata</taxon>
        <taxon>Hydridae</taxon>
        <taxon>Hydra</taxon>
    </lineage>
</organism>
<feature type="non-terminal residue" evidence="11">
    <location>
        <position position="1"/>
    </location>
</feature>
<name>T2MI71_HYDVU</name>
<dbReference type="Pfam" id="PF21392">
    <property type="entry name" value="COQ9_N"/>
    <property type="match status" value="1"/>
</dbReference>
<gene>
    <name evidence="11" type="primary">COQ9</name>
</gene>
<keyword evidence="6 8" id="KW-0446">Lipid-binding</keyword>
<evidence type="ECO:0000256" key="5">
    <source>
        <dbReference type="ARBA" id="ARBA00022946"/>
    </source>
</evidence>
<dbReference type="FunFam" id="1.10.357.10:FF:000004">
    <property type="entry name" value="Ubiquinone biosynthesis protein COQ9, mitochondrial"/>
    <property type="match status" value="1"/>
</dbReference>
<evidence type="ECO:0000256" key="3">
    <source>
        <dbReference type="ARBA" id="ARBA00010766"/>
    </source>
</evidence>
<dbReference type="UniPathway" id="UPA00232"/>
<evidence type="ECO:0000259" key="10">
    <source>
        <dbReference type="Pfam" id="PF21392"/>
    </source>
</evidence>
<keyword evidence="7 8" id="KW-0496">Mitochondrion</keyword>
<evidence type="ECO:0000256" key="4">
    <source>
        <dbReference type="ARBA" id="ARBA00022688"/>
    </source>
</evidence>
<sequence>ESRILPGTYLRLFCRHCKQMSSNIYFSTFHLLRSPRFIRCLNVSRCISSKSCWLKSKKEETNVVSESFSNSKLNEINGEKVDPLSVSNALKFDQTSNFSDSNSNQGENNIFSDDDINAQILNVALQYVPKHGWTVTSIDEAVKELDLSVSAAGIFKRGGTDLVLHFIEECNNSLSMQLASIAKNRSVDSKMSQAEFIEFAIKTRLQMIIPYIDSWPQAMKLMASPIAAPECIQLGAHLMDEIWYYAGDTSTDMSWYSKRATLSAIYIATEIYLLNDKSQDFVNTWAFLHNRMKEVKNLEKFKHSFEEFLSGTFSFFCAGITTAQNIIGINNRSNR</sequence>
<dbReference type="GO" id="GO:0006744">
    <property type="term" value="P:ubiquinone biosynthetic process"/>
    <property type="evidence" value="ECO:0007669"/>
    <property type="project" value="UniProtKB-UniRule"/>
</dbReference>
<dbReference type="NCBIfam" id="TIGR02396">
    <property type="entry name" value="diverge_rpsU"/>
    <property type="match status" value="1"/>
</dbReference>
<keyword evidence="4 8" id="KW-0831">Ubiquinone biosynthesis</keyword>
<dbReference type="AlphaFoldDB" id="T2MI71"/>
<protein>
    <recommendedName>
        <fullName evidence="8">Ubiquinone biosynthesis protein</fullName>
    </recommendedName>
</protein>
<keyword evidence="11" id="KW-0830">Ubiquinone</keyword>
<dbReference type="GO" id="GO:0005743">
    <property type="term" value="C:mitochondrial inner membrane"/>
    <property type="evidence" value="ECO:0007669"/>
    <property type="project" value="TreeGrafter"/>
</dbReference>
<dbReference type="InterPro" id="IPR048674">
    <property type="entry name" value="COQ9_HTH"/>
</dbReference>
<keyword evidence="5" id="KW-0809">Transit peptide</keyword>
<dbReference type="InterPro" id="IPR013718">
    <property type="entry name" value="COQ9_C"/>
</dbReference>
<feature type="domain" description="COQ9 C-terminal" evidence="9">
    <location>
        <begin position="229"/>
        <end position="299"/>
    </location>
</feature>
<accession>T2MI71</accession>
<evidence type="ECO:0000256" key="8">
    <source>
        <dbReference type="RuleBase" id="RU366063"/>
    </source>
</evidence>
<evidence type="ECO:0000256" key="6">
    <source>
        <dbReference type="ARBA" id="ARBA00023121"/>
    </source>
</evidence>
<dbReference type="PANTHER" id="PTHR21427:SF19">
    <property type="entry name" value="UBIQUINONE BIOSYNTHESIS PROTEIN COQ9, MITOCHONDRIAL"/>
    <property type="match status" value="1"/>
</dbReference>
<comment type="function">
    <text evidence="8">Membrane-associated protein that warps the membrane surface to access and bind aromatic isoprenes with high specificity, including ubiquinone (CoQ) isoprene intermediates and presents them directly to Coq7, therefore facilitating the Coq7-mediated hydroxylase step. Participates in the biosynthesis of coenzyme Q, also named ubiquinone, an essential lipid-soluble electron transporter for aerobic cellular respiration.</text>
</comment>
<comment type="similarity">
    <text evidence="3 8">Belongs to the COQ9 family.</text>
</comment>
<comment type="subcellular location">
    <subcellularLocation>
        <location evidence="1 8">Mitochondrion</location>
    </subcellularLocation>
</comment>
<evidence type="ECO:0000256" key="1">
    <source>
        <dbReference type="ARBA" id="ARBA00004173"/>
    </source>
</evidence>
<dbReference type="GO" id="GO:0008289">
    <property type="term" value="F:lipid binding"/>
    <property type="evidence" value="ECO:0007669"/>
    <property type="project" value="UniProtKB-UniRule"/>
</dbReference>
<evidence type="ECO:0000256" key="2">
    <source>
        <dbReference type="ARBA" id="ARBA00004749"/>
    </source>
</evidence>
<evidence type="ECO:0000259" key="9">
    <source>
        <dbReference type="Pfam" id="PF08511"/>
    </source>
</evidence>
<proteinExistence type="evidence at transcript level"/>
<dbReference type="Pfam" id="PF08511">
    <property type="entry name" value="COQ9"/>
    <property type="match status" value="1"/>
</dbReference>
<evidence type="ECO:0000313" key="11">
    <source>
        <dbReference type="EMBL" id="CDG71809.1"/>
    </source>
</evidence>
<dbReference type="PANTHER" id="PTHR21427">
    <property type="entry name" value="UBIQUINONE BIOSYNTHESIS PROTEIN COQ9, MITOCHONDRIAL"/>
    <property type="match status" value="1"/>
</dbReference>
<evidence type="ECO:0000256" key="7">
    <source>
        <dbReference type="ARBA" id="ARBA00023128"/>
    </source>
</evidence>
<feature type="domain" description="Ubiquinone biosynthesis protein COQ9 HTH" evidence="10">
    <location>
        <begin position="114"/>
        <end position="138"/>
    </location>
</feature>
<reference evidence="11" key="1">
    <citation type="journal article" date="2013" name="Genome Biol. Evol.">
        <title>Punctuated emergences of genetic and phenotypic innovations in eumetazoan, bilaterian, euteleostome, and hominidae ancestors.</title>
        <authorList>
            <person name="Wenger Y."/>
            <person name="Galliot B."/>
        </authorList>
    </citation>
    <scope>NUCLEOTIDE SEQUENCE</scope>
    <source>
        <tissue evidence="11">Whole animals</tissue>
    </source>
</reference>
<dbReference type="Gene3D" id="1.10.357.10">
    <property type="entry name" value="Tetracycline Repressor, domain 2"/>
    <property type="match status" value="1"/>
</dbReference>
<dbReference type="EMBL" id="HAAD01005577">
    <property type="protein sequence ID" value="CDG71809.1"/>
    <property type="molecule type" value="mRNA"/>
</dbReference>